<dbReference type="Gene3D" id="3.40.1090.10">
    <property type="entry name" value="Cytosolic phospholipase A2 catalytic domain"/>
    <property type="match status" value="1"/>
</dbReference>
<dbReference type="InterPro" id="IPR016035">
    <property type="entry name" value="Acyl_Trfase/lysoPLipase"/>
</dbReference>
<dbReference type="EMBL" id="MN739448">
    <property type="protein sequence ID" value="QHT04977.1"/>
    <property type="molecule type" value="Genomic_DNA"/>
</dbReference>
<sequence>MKRYLLAIDGGGVRNAFSMRFMQMLFEHYPVQFDMIGGISAGALTGALIAYGKQNLFEPILATDLYSEFFDPDTITVPYIRCKYNGKRKREFIDKYLGNINMNTARIPFLTATYNWSLKKPQVFYSSEDCSLVDVLNAATAACTYFPPVTLNDCIHVDSGVVMNNPSLLVYASAYRKWPQDELYMLSLGCGRSPAQTSDFKFINYSTADWALHGILDLLESGPNQVYENLAETLCDNYLRIDIPLEIPLDAQNAQCELLCEAVTTYRNNEPALEILFKEIQKNDNGRL</sequence>
<dbReference type="SUPFAM" id="SSF52151">
    <property type="entry name" value="FabD/lysophospholipase-like"/>
    <property type="match status" value="1"/>
</dbReference>
<dbReference type="PROSITE" id="PS51635">
    <property type="entry name" value="PNPLA"/>
    <property type="match status" value="1"/>
</dbReference>
<evidence type="ECO:0000313" key="3">
    <source>
        <dbReference type="EMBL" id="QHT04977.1"/>
    </source>
</evidence>
<dbReference type="PANTHER" id="PTHR24138:SF10">
    <property type="entry name" value="PHOSPHOLIPASE A2"/>
    <property type="match status" value="1"/>
</dbReference>
<keyword evidence="1" id="KW-0443">Lipid metabolism</keyword>
<accession>A0A6C0CL86</accession>
<proteinExistence type="predicted"/>
<organism evidence="3">
    <name type="scientific">viral metagenome</name>
    <dbReference type="NCBI Taxonomy" id="1070528"/>
    <lineage>
        <taxon>unclassified sequences</taxon>
        <taxon>metagenomes</taxon>
        <taxon>organismal metagenomes</taxon>
    </lineage>
</organism>
<reference evidence="3" key="1">
    <citation type="journal article" date="2020" name="Nature">
        <title>Giant virus diversity and host interactions through global metagenomics.</title>
        <authorList>
            <person name="Schulz F."/>
            <person name="Roux S."/>
            <person name="Paez-Espino D."/>
            <person name="Jungbluth S."/>
            <person name="Walsh D.A."/>
            <person name="Denef V.J."/>
            <person name="McMahon K.D."/>
            <person name="Konstantinidis K.T."/>
            <person name="Eloe-Fadrosh E.A."/>
            <person name="Kyrpides N.C."/>
            <person name="Woyke T."/>
        </authorList>
    </citation>
    <scope>NUCLEOTIDE SEQUENCE</scope>
    <source>
        <strain evidence="3">GVMAG-M-3300021354-14</strain>
    </source>
</reference>
<dbReference type="InterPro" id="IPR047156">
    <property type="entry name" value="Teg/CotR/CapV-like"/>
</dbReference>
<dbReference type="Pfam" id="PF01734">
    <property type="entry name" value="Patatin"/>
    <property type="match status" value="1"/>
</dbReference>
<dbReference type="GO" id="GO:0006629">
    <property type="term" value="P:lipid metabolic process"/>
    <property type="evidence" value="ECO:0007669"/>
    <property type="project" value="UniProtKB-KW"/>
</dbReference>
<dbReference type="InterPro" id="IPR002641">
    <property type="entry name" value="PNPLA_dom"/>
</dbReference>
<evidence type="ECO:0000259" key="2">
    <source>
        <dbReference type="PROSITE" id="PS51635"/>
    </source>
</evidence>
<feature type="domain" description="PNPLA" evidence="2">
    <location>
        <begin position="6"/>
        <end position="171"/>
    </location>
</feature>
<dbReference type="AlphaFoldDB" id="A0A6C0CL86"/>
<protein>
    <recommendedName>
        <fullName evidence="2">PNPLA domain-containing protein</fullName>
    </recommendedName>
</protein>
<dbReference type="CDD" id="cd07199">
    <property type="entry name" value="Pat17_PNPLA8_PNPLA9_like"/>
    <property type="match status" value="1"/>
</dbReference>
<dbReference type="PANTHER" id="PTHR24138">
    <property type="entry name" value="INTRACELLLAR PHOSPHOLIPASE A FAMILY"/>
    <property type="match status" value="1"/>
</dbReference>
<name>A0A6C0CL86_9ZZZZ</name>
<evidence type="ECO:0000256" key="1">
    <source>
        <dbReference type="ARBA" id="ARBA00023098"/>
    </source>
</evidence>